<feature type="region of interest" description="Disordered" evidence="1">
    <location>
        <begin position="136"/>
        <end position="169"/>
    </location>
</feature>
<dbReference type="EMBL" id="JAOYFB010000023">
    <property type="protein sequence ID" value="KAK4017815.1"/>
    <property type="molecule type" value="Genomic_DNA"/>
</dbReference>
<gene>
    <name evidence="2" type="ORF">OUZ56_033652</name>
</gene>
<evidence type="ECO:0000313" key="3">
    <source>
        <dbReference type="Proteomes" id="UP001234178"/>
    </source>
</evidence>
<comment type="caution">
    <text evidence="2">The sequence shown here is derived from an EMBL/GenBank/DDBJ whole genome shotgun (WGS) entry which is preliminary data.</text>
</comment>
<feature type="compositionally biased region" description="Polar residues" evidence="1">
    <location>
        <begin position="153"/>
        <end position="169"/>
    </location>
</feature>
<name>A0ABQ9ZYQ4_9CRUS</name>
<protein>
    <submittedName>
        <fullName evidence="2">Uncharacterized protein</fullName>
    </submittedName>
</protein>
<keyword evidence="3" id="KW-1185">Reference proteome</keyword>
<accession>A0ABQ9ZYQ4</accession>
<reference evidence="2 3" key="1">
    <citation type="journal article" date="2023" name="Nucleic Acids Res.">
        <title>The hologenome of Daphnia magna reveals possible DNA methylation and microbiome-mediated evolution of the host genome.</title>
        <authorList>
            <person name="Chaturvedi A."/>
            <person name="Li X."/>
            <person name="Dhandapani V."/>
            <person name="Marshall H."/>
            <person name="Kissane S."/>
            <person name="Cuenca-Cambronero M."/>
            <person name="Asole G."/>
            <person name="Calvet F."/>
            <person name="Ruiz-Romero M."/>
            <person name="Marangio P."/>
            <person name="Guigo R."/>
            <person name="Rago D."/>
            <person name="Mirbahai L."/>
            <person name="Eastwood N."/>
            <person name="Colbourne J.K."/>
            <person name="Zhou J."/>
            <person name="Mallon E."/>
            <person name="Orsini L."/>
        </authorList>
    </citation>
    <scope>NUCLEOTIDE SEQUENCE [LARGE SCALE GENOMIC DNA]</scope>
    <source>
        <strain evidence="2">LRV0_1</strain>
    </source>
</reference>
<proteinExistence type="predicted"/>
<evidence type="ECO:0000313" key="2">
    <source>
        <dbReference type="EMBL" id="KAK4017815.1"/>
    </source>
</evidence>
<dbReference type="Proteomes" id="UP001234178">
    <property type="component" value="Unassembled WGS sequence"/>
</dbReference>
<organism evidence="2 3">
    <name type="scientific">Daphnia magna</name>
    <dbReference type="NCBI Taxonomy" id="35525"/>
    <lineage>
        <taxon>Eukaryota</taxon>
        <taxon>Metazoa</taxon>
        <taxon>Ecdysozoa</taxon>
        <taxon>Arthropoda</taxon>
        <taxon>Crustacea</taxon>
        <taxon>Branchiopoda</taxon>
        <taxon>Diplostraca</taxon>
        <taxon>Cladocera</taxon>
        <taxon>Anomopoda</taxon>
        <taxon>Daphniidae</taxon>
        <taxon>Daphnia</taxon>
    </lineage>
</organism>
<sequence length="320" mass="36184">MPSRWRIEGEISRHNENLSVELGSDNPNQSDIDLLDSNEIKELKKDNQWNEVLNMQVASQENKAIAELLIGDETRELLSYNQLLKQARAITQFEKTADRVENSRDVSTDFHNPELIHEESQDRYFLLKAEIHTQVEQMPLDDPKSTPSTTTSNCPRVNPSQSSGNTQSSQLQLTFTPCNYLPYQQLQSRKVSFTPASIVDKSKKVKPLEETNQDLKIYVKELSRLMEYRMDYEDASKVADCIVQHVLTNTKRCINPSPQTMHNGQPALATSSKFSFLTSTPLHTQPLALSGQEVDGVMDTTRQGGVLRFKASNSRVSVPS</sequence>
<evidence type="ECO:0000256" key="1">
    <source>
        <dbReference type="SAM" id="MobiDB-lite"/>
    </source>
</evidence>